<reference evidence="5 6" key="1">
    <citation type="submission" date="2016-06" db="EMBL/GenBank/DDBJ databases">
        <authorList>
            <person name="Haines A.N."/>
            <person name="Council K.R."/>
        </authorList>
    </citation>
    <scope>NUCLEOTIDE SEQUENCE [LARGE SCALE GENOMIC DNA]</scope>
    <source>
        <strain evidence="5 6">SP158-29</strain>
    </source>
</reference>
<proteinExistence type="inferred from homology"/>
<gene>
    <name evidence="5" type="primary">pnbA</name>
    <name evidence="5" type="ORF">A9Y57_00995</name>
</gene>
<dbReference type="EMBL" id="NSGR01000008">
    <property type="protein sequence ID" value="PCH12280.1"/>
    <property type="molecule type" value="Genomic_DNA"/>
</dbReference>
<evidence type="ECO:0000259" key="4">
    <source>
        <dbReference type="Pfam" id="PF00135"/>
    </source>
</evidence>
<dbReference type="Pfam" id="PF00135">
    <property type="entry name" value="COesterase"/>
    <property type="match status" value="1"/>
</dbReference>
<dbReference type="AlphaFoldDB" id="A0A854W7E5"/>
<dbReference type="GO" id="GO:0016787">
    <property type="term" value="F:hydrolase activity"/>
    <property type="evidence" value="ECO:0007669"/>
    <property type="project" value="UniProtKB-KW"/>
</dbReference>
<keyword evidence="2 3" id="KW-0378">Hydrolase</keyword>
<comment type="similarity">
    <text evidence="1 3">Belongs to the type-B carboxylesterase/lipase family.</text>
</comment>
<dbReference type="InterPro" id="IPR019826">
    <property type="entry name" value="Carboxylesterase_B_AS"/>
</dbReference>
<evidence type="ECO:0000313" key="6">
    <source>
        <dbReference type="Proteomes" id="UP000217465"/>
    </source>
</evidence>
<dbReference type="PANTHER" id="PTHR11559">
    <property type="entry name" value="CARBOXYLESTERASE"/>
    <property type="match status" value="1"/>
</dbReference>
<accession>A0A854W7E5</accession>
<dbReference type="InterPro" id="IPR050309">
    <property type="entry name" value="Type-B_Carboxylest/Lipase"/>
</dbReference>
<dbReference type="PROSITE" id="PS00122">
    <property type="entry name" value="CARBOXYLESTERASE_B_1"/>
    <property type="match status" value="1"/>
</dbReference>
<dbReference type="PROSITE" id="PS51257">
    <property type="entry name" value="PROKAR_LIPOPROTEIN"/>
    <property type="match status" value="1"/>
</dbReference>
<dbReference type="RefSeq" id="WP_096633517.1">
    <property type="nucleotide sequence ID" value="NZ_NSGR01000008.1"/>
</dbReference>
<dbReference type="EC" id="3.1.1.-" evidence="3"/>
<dbReference type="Proteomes" id="UP000217465">
    <property type="component" value="Unassembled WGS sequence"/>
</dbReference>
<organism evidence="5 6">
    <name type="scientific">Streptococcus parauberis</name>
    <dbReference type="NCBI Taxonomy" id="1348"/>
    <lineage>
        <taxon>Bacteria</taxon>
        <taxon>Bacillati</taxon>
        <taxon>Bacillota</taxon>
        <taxon>Bacilli</taxon>
        <taxon>Lactobacillales</taxon>
        <taxon>Streptococcaceae</taxon>
        <taxon>Streptococcus</taxon>
    </lineage>
</organism>
<sequence length="563" mass="62404">MEVKKFTIGIASIALTLILVACQDSTSKNEDAETFKATVNKTIVSGKIKGHMDKKNDVIEWLGVPYAKSPVGELRWKAPQKADKWEKTKDVSKYGDTAIQFSNGEVKGSEDALNLDVVRPNNSKKDLPVVVYLHGGNNQSGTSQEIKGNTIVNDIDAVYVSVNYRLGALGFNPLEALKTGSKEENSGNYSLLDIAAALDWVMANAETFGGNKDNITLTGFSAGGRDVMATLISPIFKNKYNKAISFSGGMTLADNDVSQEIFAKAIAPLAVEDKKKDTVEAAQKWLLSKDKSVGDYLNSIKAERLAPLMGNAGIRMSVFPHLYKDGYVIPKEGFETSKYNDVPVMLVTGTSEFSMFTAFDKTFMEDFMSGNLFKDQEKLAEFNYSKTYGSQLYRLSNGVDSAKQMANKYKSPIYVTEIAYGDNKEVTPKLSQSLGSFHGIFEPMLQTPSNYKDFIGESFENDGAKEMSKQFKLYIKSFIENGDPNQAKLPKWDDFTSDNQVLSIDADKSKSKIIATKDQETADDILLKMKNDNTLTQEQKEDLNKNVLNGRWFSNPIDSLYNK</sequence>
<dbReference type="Gene3D" id="3.40.50.1820">
    <property type="entry name" value="alpha/beta hydrolase"/>
    <property type="match status" value="1"/>
</dbReference>
<dbReference type="InterPro" id="IPR002018">
    <property type="entry name" value="CarbesteraseB"/>
</dbReference>
<evidence type="ECO:0000256" key="2">
    <source>
        <dbReference type="ARBA" id="ARBA00022801"/>
    </source>
</evidence>
<dbReference type="InterPro" id="IPR029058">
    <property type="entry name" value="AB_hydrolase_fold"/>
</dbReference>
<evidence type="ECO:0000256" key="3">
    <source>
        <dbReference type="RuleBase" id="RU361235"/>
    </source>
</evidence>
<comment type="caution">
    <text evidence="5">The sequence shown here is derived from an EMBL/GenBank/DDBJ whole genome shotgun (WGS) entry which is preliminary data.</text>
</comment>
<dbReference type="SUPFAM" id="SSF53474">
    <property type="entry name" value="alpha/beta-Hydrolases"/>
    <property type="match status" value="1"/>
</dbReference>
<name>A0A854W7E5_9STRE</name>
<feature type="domain" description="Carboxylesterase type B" evidence="4">
    <location>
        <begin position="43"/>
        <end position="512"/>
    </location>
</feature>
<protein>
    <recommendedName>
        <fullName evidence="3">Carboxylic ester hydrolase</fullName>
        <ecNumber evidence="3">3.1.1.-</ecNumber>
    </recommendedName>
</protein>
<evidence type="ECO:0000256" key="1">
    <source>
        <dbReference type="ARBA" id="ARBA00005964"/>
    </source>
</evidence>
<evidence type="ECO:0000313" key="5">
    <source>
        <dbReference type="EMBL" id="PCH12280.1"/>
    </source>
</evidence>